<comment type="similarity">
    <text evidence="2 6">Belongs to the pseudouridine synthase RluA family.</text>
</comment>
<evidence type="ECO:0000256" key="1">
    <source>
        <dbReference type="ARBA" id="ARBA00000073"/>
    </source>
</evidence>
<accession>A0A660HLN8</accession>
<evidence type="ECO:0000259" key="7">
    <source>
        <dbReference type="SMART" id="SM00363"/>
    </source>
</evidence>
<dbReference type="PROSITE" id="PS01129">
    <property type="entry name" value="PSI_RLU"/>
    <property type="match status" value="1"/>
</dbReference>
<organism evidence="8 9">
    <name type="scientific">Ziziphus jujuba witches'-broom phytoplasma</name>
    <dbReference type="NCBI Taxonomy" id="135727"/>
    <lineage>
        <taxon>Bacteria</taxon>
        <taxon>Bacillati</taxon>
        <taxon>Mycoplasmatota</taxon>
        <taxon>Mollicutes</taxon>
        <taxon>Acholeplasmatales</taxon>
        <taxon>Acholeplasmataceae</taxon>
        <taxon>Candidatus Phytoplasma</taxon>
        <taxon>16SrV (Elm yellows group)</taxon>
    </lineage>
</organism>
<dbReference type="InterPro" id="IPR036986">
    <property type="entry name" value="S4_RNA-bd_sf"/>
</dbReference>
<dbReference type="KEGG" id="pzi:CWO85_00195"/>
<dbReference type="EMBL" id="CP025121">
    <property type="protein sequence ID" value="AYJ00968.1"/>
    <property type="molecule type" value="Genomic_DNA"/>
</dbReference>
<dbReference type="NCBIfam" id="TIGR00005">
    <property type="entry name" value="rluA_subfam"/>
    <property type="match status" value="1"/>
</dbReference>
<keyword evidence="3 6" id="KW-0413">Isomerase</keyword>
<evidence type="ECO:0000313" key="8">
    <source>
        <dbReference type="EMBL" id="AYJ00968.1"/>
    </source>
</evidence>
<dbReference type="GO" id="GO:0000455">
    <property type="term" value="P:enzyme-directed rRNA pseudouridine synthesis"/>
    <property type="evidence" value="ECO:0007669"/>
    <property type="project" value="TreeGrafter"/>
</dbReference>
<dbReference type="CDD" id="cd00165">
    <property type="entry name" value="S4"/>
    <property type="match status" value="1"/>
</dbReference>
<dbReference type="SMART" id="SM00363">
    <property type="entry name" value="S4"/>
    <property type="match status" value="1"/>
</dbReference>
<dbReference type="AlphaFoldDB" id="A0A660HLN8"/>
<evidence type="ECO:0000256" key="3">
    <source>
        <dbReference type="ARBA" id="ARBA00023235"/>
    </source>
</evidence>
<protein>
    <recommendedName>
        <fullName evidence="6">Pseudouridine synthase</fullName>
        <ecNumber evidence="6">5.4.99.-</ecNumber>
    </recommendedName>
</protein>
<gene>
    <name evidence="8" type="ORF">CWO85_00195</name>
</gene>
<dbReference type="GO" id="GO:0120159">
    <property type="term" value="F:rRNA pseudouridine synthase activity"/>
    <property type="evidence" value="ECO:0007669"/>
    <property type="project" value="UniProtKB-ARBA"/>
</dbReference>
<dbReference type="InterPro" id="IPR002942">
    <property type="entry name" value="S4_RNA-bd"/>
</dbReference>
<evidence type="ECO:0000256" key="5">
    <source>
        <dbReference type="PROSITE-ProRule" id="PRU00182"/>
    </source>
</evidence>
<dbReference type="InterPro" id="IPR020103">
    <property type="entry name" value="PsdUridine_synth_cat_dom_sf"/>
</dbReference>
<dbReference type="OrthoDB" id="9807829at2"/>
<keyword evidence="9" id="KW-1185">Reference proteome</keyword>
<dbReference type="EC" id="5.4.99.-" evidence="6"/>
<evidence type="ECO:0000256" key="6">
    <source>
        <dbReference type="RuleBase" id="RU362028"/>
    </source>
</evidence>
<dbReference type="Gene3D" id="3.10.290.10">
    <property type="entry name" value="RNA-binding S4 domain"/>
    <property type="match status" value="1"/>
</dbReference>
<dbReference type="Gene3D" id="3.30.2350.10">
    <property type="entry name" value="Pseudouridine synthase"/>
    <property type="match status" value="1"/>
</dbReference>
<evidence type="ECO:0000313" key="9">
    <source>
        <dbReference type="Proteomes" id="UP000272462"/>
    </source>
</evidence>
<feature type="domain" description="RNA-binding S4" evidence="7">
    <location>
        <begin position="13"/>
        <end position="69"/>
    </location>
</feature>
<dbReference type="InterPro" id="IPR006225">
    <property type="entry name" value="PsdUridine_synth_RluC/D"/>
</dbReference>
<dbReference type="Pfam" id="PF01479">
    <property type="entry name" value="S4"/>
    <property type="match status" value="1"/>
</dbReference>
<dbReference type="SUPFAM" id="SSF55174">
    <property type="entry name" value="Alpha-L RNA-binding motif"/>
    <property type="match status" value="1"/>
</dbReference>
<dbReference type="CDD" id="cd02869">
    <property type="entry name" value="PseudoU_synth_RluA_like"/>
    <property type="match status" value="1"/>
</dbReference>
<dbReference type="SUPFAM" id="SSF55120">
    <property type="entry name" value="Pseudouridine synthase"/>
    <property type="match status" value="1"/>
</dbReference>
<name>A0A660HLN8_ZIZJU</name>
<dbReference type="Pfam" id="PF00849">
    <property type="entry name" value="PseudoU_synth_2"/>
    <property type="match status" value="1"/>
</dbReference>
<keyword evidence="5" id="KW-0694">RNA-binding</keyword>
<dbReference type="PANTHER" id="PTHR21600:SF44">
    <property type="entry name" value="RIBOSOMAL LARGE SUBUNIT PSEUDOURIDINE SYNTHASE D"/>
    <property type="match status" value="1"/>
</dbReference>
<dbReference type="Proteomes" id="UP000272462">
    <property type="component" value="Chromosome"/>
</dbReference>
<dbReference type="InterPro" id="IPR006145">
    <property type="entry name" value="PsdUridine_synth_RsuA/RluA"/>
</dbReference>
<proteinExistence type="inferred from homology"/>
<dbReference type="GO" id="GO:0003723">
    <property type="term" value="F:RNA binding"/>
    <property type="evidence" value="ECO:0007669"/>
    <property type="project" value="UniProtKB-KW"/>
</dbReference>
<dbReference type="PROSITE" id="PS50889">
    <property type="entry name" value="S4"/>
    <property type="match status" value="1"/>
</dbReference>
<evidence type="ECO:0000256" key="4">
    <source>
        <dbReference type="PIRSR" id="PIRSR606225-1"/>
    </source>
</evidence>
<dbReference type="PANTHER" id="PTHR21600">
    <property type="entry name" value="MITOCHONDRIAL RNA PSEUDOURIDINE SYNTHASE"/>
    <property type="match status" value="1"/>
</dbReference>
<dbReference type="InterPro" id="IPR050188">
    <property type="entry name" value="RluA_PseudoU_synthase"/>
</dbReference>
<evidence type="ECO:0000256" key="2">
    <source>
        <dbReference type="ARBA" id="ARBA00010876"/>
    </source>
</evidence>
<dbReference type="InterPro" id="IPR006224">
    <property type="entry name" value="PsdUridine_synth_RluA-like_CS"/>
</dbReference>
<sequence>MRLLIVQDKEKNIRLDLFLTQKLNISRKYCGSLIDSGQIIVNDKISKKSYLLKTNDTIKVPNIEKNFSSNIFEPINLKLKIIYEDQYLVVIDKPQNLIVHPSLSYSGVTLINGLYYQIKDFQFSEGNRPGIIHRLDKDTTGLIVVGKTEEAVIRMQKLIKKREIKRIYWALIYGFLGYDCGTCDIPIRRSIHNRLKMEVSLQGKPSITHFRILKKFEKFSLLELKLETGRMHQIRVHLSYLKHPIVGDCLYGPKKQTLQQQLLHAKKLEFTHPFTGEKLKFETSLPLQFQEFLNKIESN</sequence>
<dbReference type="RefSeq" id="WP_121463700.1">
    <property type="nucleotide sequence ID" value="NZ_CP025121.1"/>
</dbReference>
<reference evidence="8 9" key="1">
    <citation type="journal article" date="2018" name="BMC Genomics">
        <title>Comparative genome analysis of jujube witches'-broom Phytoplasma, an obligate pathogen that causes jujube witches'-broom disease.</title>
        <authorList>
            <person name="Wang J."/>
            <person name="Song L."/>
            <person name="Jiao Q."/>
            <person name="Yang S."/>
            <person name="Gao R."/>
            <person name="Lu X."/>
            <person name="Zhou G."/>
        </authorList>
    </citation>
    <scope>NUCLEOTIDE SEQUENCE [LARGE SCALE GENOMIC DNA]</scope>
    <source>
        <strain evidence="8">Jwb-nky</strain>
    </source>
</reference>
<comment type="catalytic activity">
    <reaction evidence="1 6">
        <text>a uridine in RNA = a pseudouridine in RNA</text>
        <dbReference type="Rhea" id="RHEA:48348"/>
        <dbReference type="Rhea" id="RHEA-COMP:12068"/>
        <dbReference type="Rhea" id="RHEA-COMP:12069"/>
        <dbReference type="ChEBI" id="CHEBI:65314"/>
        <dbReference type="ChEBI" id="CHEBI:65315"/>
    </reaction>
</comment>
<comment type="function">
    <text evidence="6">Responsible for synthesis of pseudouridine from uracil.</text>
</comment>
<feature type="active site" evidence="4">
    <location>
        <position position="136"/>
    </location>
</feature>